<keyword evidence="2" id="KW-0961">Cell wall biogenesis/degradation</keyword>
<dbReference type="GO" id="GO:0004359">
    <property type="term" value="F:glutaminase activity"/>
    <property type="evidence" value="ECO:0007669"/>
    <property type="project" value="UniProtKB-UniRule"/>
</dbReference>
<comment type="function">
    <text evidence="2">The lipid II isoglutaminyl synthase complex catalyzes the formation of alpha-D-isoglutamine in the cell wall lipid II stem peptide. The GatD subunit catalyzes the hydrolysis of glutamine to glutamate and ammonia. The resulting ammonia molecule is channeled to the active site of MurT.</text>
</comment>
<dbReference type="PANTHER" id="PTHR21343">
    <property type="entry name" value="DETHIOBIOTIN SYNTHETASE"/>
    <property type="match status" value="1"/>
</dbReference>
<dbReference type="GO" id="GO:0008360">
    <property type="term" value="P:regulation of cell shape"/>
    <property type="evidence" value="ECO:0007669"/>
    <property type="project" value="UniProtKB-KW"/>
</dbReference>
<comment type="caution">
    <text evidence="4">The sequence shown here is derived from an EMBL/GenBank/DDBJ whole genome shotgun (WGS) entry which is preliminary data.</text>
</comment>
<comment type="subunit">
    <text evidence="2">Forms a heterodimer with MurT.</text>
</comment>
<dbReference type="GO" id="GO:0071555">
    <property type="term" value="P:cell wall organization"/>
    <property type="evidence" value="ECO:0007669"/>
    <property type="project" value="UniProtKB-KW"/>
</dbReference>
<dbReference type="OrthoDB" id="9782045at2"/>
<dbReference type="GO" id="GO:0009236">
    <property type="term" value="P:cobalamin biosynthetic process"/>
    <property type="evidence" value="ECO:0007669"/>
    <property type="project" value="InterPro"/>
</dbReference>
<dbReference type="InterPro" id="IPR043702">
    <property type="entry name" value="Lipid_II_synth_GatD"/>
</dbReference>
<dbReference type="EMBL" id="WBKA01000004">
    <property type="protein sequence ID" value="KAB1632027.1"/>
    <property type="molecule type" value="Genomic_DNA"/>
</dbReference>
<dbReference type="InterPro" id="IPR029062">
    <property type="entry name" value="Class_I_gatase-like"/>
</dbReference>
<dbReference type="Proteomes" id="UP000481339">
    <property type="component" value="Unassembled WGS sequence"/>
</dbReference>
<dbReference type="SUPFAM" id="SSF52317">
    <property type="entry name" value="Class I glutamine amidotransferase-like"/>
    <property type="match status" value="1"/>
</dbReference>
<keyword evidence="2" id="KW-0436">Ligase</keyword>
<keyword evidence="2" id="KW-0133">Cell shape</keyword>
<evidence type="ECO:0000256" key="2">
    <source>
        <dbReference type="HAMAP-Rule" id="MF_02213"/>
    </source>
</evidence>
<dbReference type="AlphaFoldDB" id="A0A7C8BRN8"/>
<dbReference type="Pfam" id="PF07685">
    <property type="entry name" value="GATase_3"/>
    <property type="match status" value="1"/>
</dbReference>
<evidence type="ECO:0000256" key="1">
    <source>
        <dbReference type="ARBA" id="ARBA00022962"/>
    </source>
</evidence>
<dbReference type="CDD" id="cd01750">
    <property type="entry name" value="GATase1_CobQ"/>
    <property type="match status" value="1"/>
</dbReference>
<feature type="active site" description="Nucleophile" evidence="2">
    <location>
        <position position="128"/>
    </location>
</feature>
<organism evidence="4 5">
    <name type="scientific">Pseudoclavibacter caeni</name>
    <dbReference type="NCBI Taxonomy" id="908846"/>
    <lineage>
        <taxon>Bacteria</taxon>
        <taxon>Bacillati</taxon>
        <taxon>Actinomycetota</taxon>
        <taxon>Actinomycetes</taxon>
        <taxon>Micrococcales</taxon>
        <taxon>Microbacteriaceae</taxon>
        <taxon>Pseudoclavibacter</taxon>
    </lineage>
</organism>
<sequence>MEVVALTGVAAATVVIDEDADPDADAEGADAGDDVGRPIDIVQLYPRDMNIYGDWGNTLTIVRRLQWMGFVPRVHDVEVGGPAPRRADIVLGGGGQDSGQAKVYRDLLERRAWLQALVEIGTPMLLVCGMYQLFGRSFDTIGGQQLTGIGVLDVHTRGESDRLVGNVIVDSDQFGELIGFENHSGQSFLGEGVQPLGMVRRGHGAGNNGQDGTEGARVANVVGTYLHGPVLPKNPRLADYLIGAALANRYGLMRVPEVDEPYTEQTRAVAVTRPR</sequence>
<keyword evidence="4" id="KW-0808">Transferase</keyword>
<dbReference type="EC" id="6.3.5.13" evidence="2"/>
<keyword evidence="5" id="KW-1185">Reference proteome</keyword>
<feature type="active site" evidence="2">
    <location>
        <position position="227"/>
    </location>
</feature>
<protein>
    <recommendedName>
        <fullName evidence="2">Lipid II isoglutaminyl synthase (glutamine-hydrolyzing) subunit GatD</fullName>
        <ecNumber evidence="2">6.3.5.13</ecNumber>
    </recommendedName>
    <alternativeName>
        <fullName evidence="2">Lipid II isoglutaminyl synthase glutaminase subunit</fullName>
        <ecNumber evidence="2">3.5.1.2</ecNumber>
    </alternativeName>
</protein>
<dbReference type="PANTHER" id="PTHR21343:SF9">
    <property type="entry name" value="LIPID II ISOGLUTAMINYL SYNTHASE (GLUTAMINE-HYDROLYZING) SUBUNIT GATD"/>
    <property type="match status" value="1"/>
</dbReference>
<dbReference type="EC" id="3.5.1.2" evidence="2"/>
<keyword evidence="2" id="KW-0378">Hydrolase</keyword>
<gene>
    <name evidence="2" type="primary">gatD</name>
    <name evidence="4" type="ORF">F8O02_06610</name>
</gene>
<proteinExistence type="inferred from homology"/>
<dbReference type="GO" id="GO:0009252">
    <property type="term" value="P:peptidoglycan biosynthetic process"/>
    <property type="evidence" value="ECO:0007669"/>
    <property type="project" value="UniProtKB-UniRule"/>
</dbReference>
<feature type="domain" description="CobB/CobQ-like glutamine amidotransferase" evidence="3">
    <location>
        <begin position="41"/>
        <end position="234"/>
    </location>
</feature>
<evidence type="ECO:0000259" key="3">
    <source>
        <dbReference type="Pfam" id="PF07685"/>
    </source>
</evidence>
<dbReference type="PROSITE" id="PS51274">
    <property type="entry name" value="GATASE_COBBQ"/>
    <property type="match status" value="1"/>
</dbReference>
<dbReference type="UniPathway" id="UPA00219"/>
<dbReference type="InterPro" id="IPR011698">
    <property type="entry name" value="GATase_3"/>
</dbReference>
<feature type="binding site" evidence="2">
    <location>
        <position position="162"/>
    </location>
    <ligand>
        <name>substrate</name>
    </ligand>
</feature>
<evidence type="ECO:0000313" key="5">
    <source>
        <dbReference type="Proteomes" id="UP000481339"/>
    </source>
</evidence>
<comment type="catalytic activity">
    <reaction evidence="2">
        <text>beta-D-GlcNAc-(1-&gt;4)-Mur2Ac(oyl-L-Ala-gamma-D-Glu-L-Lys-D-Ala-D-Ala)-di-trans,octa-cis-undecaprenyl diphosphate + L-glutamine + ATP + H2O = beta-D-GlcNAc-(1-&gt;4)-Mur2Ac(oyl-L-Ala-D-isoglutaminyl-L-Lys-D-Ala-D-Ala)-di-trans,octa-cis-undecaprenyl diphosphate + L-glutamate + ADP + phosphate + H(+)</text>
        <dbReference type="Rhea" id="RHEA:57928"/>
        <dbReference type="ChEBI" id="CHEBI:15377"/>
        <dbReference type="ChEBI" id="CHEBI:15378"/>
        <dbReference type="ChEBI" id="CHEBI:29985"/>
        <dbReference type="ChEBI" id="CHEBI:30616"/>
        <dbReference type="ChEBI" id="CHEBI:43474"/>
        <dbReference type="ChEBI" id="CHEBI:58359"/>
        <dbReference type="ChEBI" id="CHEBI:60033"/>
        <dbReference type="ChEBI" id="CHEBI:62233"/>
        <dbReference type="ChEBI" id="CHEBI:456216"/>
        <dbReference type="EC" id="6.3.5.13"/>
    </reaction>
</comment>
<evidence type="ECO:0000313" key="4">
    <source>
        <dbReference type="EMBL" id="KAB1632027.1"/>
    </source>
</evidence>
<dbReference type="HAMAP" id="MF_02213">
    <property type="entry name" value="Lipid_II_synth_GatD"/>
    <property type="match status" value="1"/>
</dbReference>
<name>A0A7C8BRN8_9MICO</name>
<keyword evidence="2" id="KW-0573">Peptidoglycan synthesis</keyword>
<comment type="similarity">
    <text evidence="2">Belongs to the CobB/CobQ family. GatD subfamily.</text>
</comment>
<keyword evidence="1 2" id="KW-0315">Glutamine amidotransferase</keyword>
<comment type="pathway">
    <text evidence="2">Cell wall biogenesis; peptidoglycan biosynthesis.</text>
</comment>
<comment type="catalytic activity">
    <reaction evidence="2">
        <text>L-glutamine + H2O = L-glutamate + NH4(+)</text>
        <dbReference type="Rhea" id="RHEA:15889"/>
        <dbReference type="ChEBI" id="CHEBI:15377"/>
        <dbReference type="ChEBI" id="CHEBI:28938"/>
        <dbReference type="ChEBI" id="CHEBI:29985"/>
        <dbReference type="ChEBI" id="CHEBI:58359"/>
        <dbReference type="EC" id="3.5.1.2"/>
    </reaction>
</comment>
<dbReference type="GO" id="GO:0016740">
    <property type="term" value="F:transferase activity"/>
    <property type="evidence" value="ECO:0007669"/>
    <property type="project" value="UniProtKB-KW"/>
</dbReference>
<reference evidence="4 5" key="1">
    <citation type="submission" date="2019-09" db="EMBL/GenBank/DDBJ databases">
        <title>Phylogeny of genus Pseudoclavibacter and closely related genus.</title>
        <authorList>
            <person name="Li Y."/>
        </authorList>
    </citation>
    <scope>NUCLEOTIDE SEQUENCE [LARGE SCALE GENOMIC DNA]</scope>
    <source>
        <strain evidence="4 5">JCM 16921</strain>
    </source>
</reference>
<dbReference type="InterPro" id="IPR033949">
    <property type="entry name" value="CobQ_GATase1"/>
</dbReference>
<dbReference type="GO" id="GO:0140282">
    <property type="term" value="F:carbon-nitrogen ligase activity on lipid II"/>
    <property type="evidence" value="ECO:0007669"/>
    <property type="project" value="UniProtKB-UniRule"/>
</dbReference>
<accession>A0A7C8BRN8</accession>